<reference evidence="2 3" key="1">
    <citation type="submission" date="2015-02" db="EMBL/GenBank/DDBJ databases">
        <title>Whole genome shotgun sequencing of cultured foodborne pathogen.</title>
        <authorList>
            <person name="Timme R."/>
            <person name="Allard M.W."/>
            <person name="Strain E."/>
            <person name="Evans P.S."/>
            <person name="Brown E."/>
        </authorList>
    </citation>
    <scope>NUCLEOTIDE SEQUENCE [LARGE SCALE GENOMIC DNA]</scope>
    <source>
        <strain evidence="2 3">GCSL-TSO-24</strain>
    </source>
</reference>
<dbReference type="AlphaFoldDB" id="A0A0D8LB99"/>
<keyword evidence="1" id="KW-0812">Transmembrane</keyword>
<gene>
    <name evidence="2" type="ORF">UA45_08800</name>
</gene>
<keyword evidence="1" id="KW-1133">Transmembrane helix</keyword>
<protein>
    <submittedName>
        <fullName evidence="2">Uncharacterized protein</fullName>
    </submittedName>
</protein>
<organism evidence="2 3">
    <name type="scientific">Morganella morganii</name>
    <name type="common">Proteus morganii</name>
    <dbReference type="NCBI Taxonomy" id="582"/>
    <lineage>
        <taxon>Bacteria</taxon>
        <taxon>Pseudomonadati</taxon>
        <taxon>Pseudomonadota</taxon>
        <taxon>Gammaproteobacteria</taxon>
        <taxon>Enterobacterales</taxon>
        <taxon>Morganellaceae</taxon>
        <taxon>Morganella</taxon>
    </lineage>
</organism>
<feature type="transmembrane region" description="Helical" evidence="1">
    <location>
        <begin position="6"/>
        <end position="22"/>
    </location>
</feature>
<sequence>MLDNGQYFIAVLLSLVNIIFFRRAILKQTIINKVIISIFVSLFFVTVFPLLKLSILKEVYFNFSFCTDTNYVIAVIAGGVINLISLWVSDSVKRIK</sequence>
<evidence type="ECO:0000256" key="1">
    <source>
        <dbReference type="SAM" id="Phobius"/>
    </source>
</evidence>
<dbReference type="PATRIC" id="fig|582.24.peg.2744"/>
<keyword evidence="1" id="KW-0472">Membrane</keyword>
<proteinExistence type="predicted"/>
<comment type="caution">
    <text evidence="2">The sequence shown here is derived from an EMBL/GenBank/DDBJ whole genome shotgun (WGS) entry which is preliminary data.</text>
</comment>
<name>A0A0D8LB99_MORMO</name>
<dbReference type="Proteomes" id="UP000032582">
    <property type="component" value="Unassembled WGS sequence"/>
</dbReference>
<dbReference type="EMBL" id="JZSH01000081">
    <property type="protein sequence ID" value="KJF78033.1"/>
    <property type="molecule type" value="Genomic_DNA"/>
</dbReference>
<evidence type="ECO:0000313" key="2">
    <source>
        <dbReference type="EMBL" id="KJF78033.1"/>
    </source>
</evidence>
<feature type="transmembrane region" description="Helical" evidence="1">
    <location>
        <begin position="71"/>
        <end position="89"/>
    </location>
</feature>
<accession>A0A0D8LB99</accession>
<evidence type="ECO:0000313" key="3">
    <source>
        <dbReference type="Proteomes" id="UP000032582"/>
    </source>
</evidence>
<feature type="transmembrane region" description="Helical" evidence="1">
    <location>
        <begin position="34"/>
        <end position="51"/>
    </location>
</feature>